<dbReference type="InterPro" id="IPR042104">
    <property type="entry name" value="PKS_dehydratase_sf"/>
</dbReference>
<evidence type="ECO:0000256" key="1">
    <source>
        <dbReference type="ARBA" id="ARBA00022450"/>
    </source>
</evidence>
<dbReference type="InterPro" id="IPR014030">
    <property type="entry name" value="Ketoacyl_synth_N"/>
</dbReference>
<accession>E3J2B5</accession>
<keyword evidence="2" id="KW-0597">Phosphoprotein</keyword>
<dbReference type="InterPro" id="IPR049900">
    <property type="entry name" value="PKS_mFAS_DH"/>
</dbReference>
<dbReference type="Gene3D" id="3.40.47.10">
    <property type="match status" value="1"/>
</dbReference>
<dbReference type="PROSITE" id="PS52019">
    <property type="entry name" value="PKS_MFAS_DH"/>
    <property type="match status" value="1"/>
</dbReference>
<feature type="active site" description="Proton acceptor; for dehydratase activity" evidence="4">
    <location>
        <position position="1161"/>
    </location>
</feature>
<feature type="region of interest" description="C-terminal hotdog fold" evidence="4">
    <location>
        <begin position="1276"/>
        <end position="1411"/>
    </location>
</feature>
<dbReference type="GO" id="GO:0004312">
    <property type="term" value="F:fatty acid synthase activity"/>
    <property type="evidence" value="ECO:0007669"/>
    <property type="project" value="TreeGrafter"/>
</dbReference>
<dbReference type="InterPro" id="IPR020841">
    <property type="entry name" value="PKS_Beta-ketoAc_synthase_dom"/>
</dbReference>
<dbReference type="SUPFAM" id="SSF52151">
    <property type="entry name" value="FabD/lysophospholipase-like"/>
    <property type="match status" value="1"/>
</dbReference>
<dbReference type="STRING" id="298654.FraEuI1c_1215"/>
<dbReference type="Gene3D" id="3.10.129.110">
    <property type="entry name" value="Polyketide synthase dehydratase"/>
    <property type="match status" value="1"/>
</dbReference>
<dbReference type="Gene3D" id="3.90.470.20">
    <property type="entry name" value="4'-phosphopantetheinyl transferase domain"/>
    <property type="match status" value="2"/>
</dbReference>
<evidence type="ECO:0000256" key="2">
    <source>
        <dbReference type="ARBA" id="ARBA00022553"/>
    </source>
</evidence>
<evidence type="ECO:0000313" key="8">
    <source>
        <dbReference type="EMBL" id="ADP79287.1"/>
    </source>
</evidence>
<feature type="compositionally biased region" description="Low complexity" evidence="5">
    <location>
        <begin position="1108"/>
        <end position="1121"/>
    </location>
</feature>
<dbReference type="RefSeq" id="WP_013422408.1">
    <property type="nucleotide sequence ID" value="NC_014666.1"/>
</dbReference>
<feature type="region of interest" description="Disordered" evidence="5">
    <location>
        <begin position="1585"/>
        <end position="1611"/>
    </location>
</feature>
<evidence type="ECO:0000256" key="4">
    <source>
        <dbReference type="PROSITE-ProRule" id="PRU01363"/>
    </source>
</evidence>
<dbReference type="GO" id="GO:0008897">
    <property type="term" value="F:holo-[acyl-carrier-protein] synthase activity"/>
    <property type="evidence" value="ECO:0007669"/>
    <property type="project" value="InterPro"/>
</dbReference>
<feature type="region of interest" description="N-terminal hotdog fold" evidence="4">
    <location>
        <begin position="1129"/>
        <end position="1258"/>
    </location>
</feature>
<evidence type="ECO:0000259" key="7">
    <source>
        <dbReference type="PROSITE" id="PS52019"/>
    </source>
</evidence>
<dbReference type="SUPFAM" id="SSF56214">
    <property type="entry name" value="4'-phosphopantetheinyl transferase"/>
    <property type="match status" value="2"/>
</dbReference>
<dbReference type="PANTHER" id="PTHR43775">
    <property type="entry name" value="FATTY ACID SYNTHASE"/>
    <property type="match status" value="1"/>
</dbReference>
<dbReference type="InterPro" id="IPR014043">
    <property type="entry name" value="Acyl_transferase_dom"/>
</dbReference>
<dbReference type="EMBL" id="CP002299">
    <property type="protein sequence ID" value="ADP79287.1"/>
    <property type="molecule type" value="Genomic_DNA"/>
</dbReference>
<dbReference type="OrthoDB" id="9778690at2"/>
<dbReference type="Pfam" id="PF02801">
    <property type="entry name" value="Ketoacyl-synt_C"/>
    <property type="match status" value="1"/>
</dbReference>
<evidence type="ECO:0000256" key="3">
    <source>
        <dbReference type="ARBA" id="ARBA00022679"/>
    </source>
</evidence>
<keyword evidence="3" id="KW-0808">Transferase</keyword>
<dbReference type="InterPro" id="IPR016036">
    <property type="entry name" value="Malonyl_transacylase_ACP-bd"/>
</dbReference>
<feature type="domain" description="PKS/mFAS DH" evidence="7">
    <location>
        <begin position="1129"/>
        <end position="1411"/>
    </location>
</feature>
<feature type="region of interest" description="Disordered" evidence="5">
    <location>
        <begin position="55"/>
        <end position="80"/>
    </location>
</feature>
<feature type="active site" description="Proton donor; for dehydratase activity" evidence="4">
    <location>
        <position position="1325"/>
    </location>
</feature>
<dbReference type="SUPFAM" id="SSF53901">
    <property type="entry name" value="Thiolase-like"/>
    <property type="match status" value="1"/>
</dbReference>
<dbReference type="InParanoid" id="E3J2B5"/>
<dbReference type="HOGENOM" id="CLU_000022_31_5_11"/>
<proteinExistence type="predicted"/>
<dbReference type="eggNOG" id="COG3321">
    <property type="taxonomic scope" value="Bacteria"/>
</dbReference>
<feature type="domain" description="Ketosynthase family 3 (KS3)" evidence="6">
    <location>
        <begin position="17"/>
        <end position="487"/>
    </location>
</feature>
<dbReference type="CDD" id="cd00833">
    <property type="entry name" value="PKS"/>
    <property type="match status" value="1"/>
</dbReference>
<feature type="compositionally biased region" description="Basic and acidic residues" evidence="5">
    <location>
        <begin position="56"/>
        <end position="65"/>
    </location>
</feature>
<sequence length="1827" mass="190104">MADHPRAGHLGPDGGGGEPVAIVGMAALYPGAGDLDRYWANIVGGVDAIREAPPGRWDDEFHRPEAAATAPPPGTPRADRLYTRRGGFVDELATFDPTEFGIMPIAVEWAEPDQMLALRLAAEAISDAGGADRLADRDRVGVVLGRGGYFGPAFARIEQRVKTARQVAVTLREVLPDLPDEAIERVHDAFVAKLGPERPEAAIGLVPNLAASRIANRLDLRGPAYTVDAACASSLVAVDAGVRELRLGRADTMIVGGAHIVHEPTFWSTFAMLRALSPSQRIRPFDKSADGVLIGEGVGLVVLRRLTDALAAGDPIQAVVRGTGMASDGRTSSLMSTAAQGQARAVRRAWADAGLDPRAPGAVGLIEAHGTATPTGDAAELESMAEVFGPGGPGQAPIGLGSVKSMIGHTMPAAGAAGLIKAALALRNRTLPPTLHCDDPHPAFAGTRFAPVLTAMPWAEPAGGGPRRAGVNAFGFGGINAHAVLEEAPDRTAPSPAGTFPAPVAVPVALAADPAVTPAADPAVTPAADPAAEPVLLLAAATPAELAAQLAVPDAELLARDDAASPPTGGPCRLALVAPTPRRLALARTIVKRGTPWRGRNDLWFTPNPLLGWPPAADRPAAGGPRAVPAPRAPETERAGRLAFLFCGLEDKFAPRIDDVCAHFDLPLPDLGETGVLGGHGRASVEVGRVLDLALRRLGIVPDLVGGHSIGEWNAMISSGMVPNDYVDAFIGGFDPGSVEVPGVIFGAVGCGVELVAEAIAGLPDVVVSHDNCPHQSVICGKEASVTEALARLRAQGVLGQVLPFRSGFHSPFLRPYLDLAPSPIAAMPLASPDVPVWSATTVEPYPADAEAIRELAVRHLVEPVRFRQLTERLHADGVRMFVQVGVGSVAGFVDDTLAVSARADAAAPGEAPASDHVTVVSNSPKRSGLDQLRRVAAAVWAEGGAPRLDLLPCRHRPSAAPAVAEPVVRAPAETASPAAPPARRGGRPALLRLGSPMVRLGPDAAALLGDHTSVGRPTAVPAHGPLPAAARTERAVTASRSDRELTAAGAAEHPVLAELGLALAETASVLADVQASWDRRRATVPAASSWSPGSVLTRPRPAPAGPAGPAAPQAPAASLAPPAPPAPPRAAPVTVGRSGPITRTVRRTLSLPELPHVIDHCFYRQPPGWKDLSDRFPVMPMTAVLQMMIDEARALAPGRVVVAVRDVRALRWVAIEPAVEVTIACTELPDGAVRVSMDGYARVTVVFGDAFPAAPAHTSSSVDLPPDGRLADEVPSPHQAAELYGGRWMFHGPSYQGITHVDAIAPLGARGQLVVTGAPGALLDTIGQLYGYWATQYLDVDSLLLPQAVTEMRFYGPDPAPGDRMTCVTRIRDIAAKTVTADLEVRAADGTVWCEVTGWTDRRFTANAWLWLLMRDPERNTVAEPRPDGWVVVPDYWRDIASRELVVRHFLDAGRRQVLTGKNPRAAREWLLGRIAASDAVRRWLWARGAGPVWGIEITVDNDASGRPVITKVPERPGIPAGPLPNLSIAHKVDLAVALVDSEGDVGIDLETVAVRTPGAYAAGLTPAERQLHAALVAGAADPKHNADAVRPPAEAAQADLAETGPGGEDEAGQLAAAAWFARIWAAKEAVAKADGTGLLGRPRRFVVDLVVPVGAGVSDSGADLAVELGLDVGSPEIVGPDQVTADGIKSPPPRPAESAHAEPPLLLRVTVLADPAPAQAADGDEAAGTVTRVPAGAGTVTRVPAGAGTVTGYLRRRWVALRTVDGMGRVRRETGGGDAVRIGDHIVAWTSPSVERAARARLPRALSELVPADQAIEAGDHVGGE</sequence>
<keyword evidence="1" id="KW-0596">Phosphopantetheine</keyword>
<dbReference type="SUPFAM" id="SSF55048">
    <property type="entry name" value="Probable ACP-binding domain of malonyl-CoA ACP transacylase"/>
    <property type="match status" value="1"/>
</dbReference>
<dbReference type="PROSITE" id="PS52004">
    <property type="entry name" value="KS3_2"/>
    <property type="match status" value="1"/>
</dbReference>
<dbReference type="Proteomes" id="UP000002484">
    <property type="component" value="Chromosome"/>
</dbReference>
<dbReference type="GO" id="GO:0005886">
    <property type="term" value="C:plasma membrane"/>
    <property type="evidence" value="ECO:0007669"/>
    <property type="project" value="TreeGrafter"/>
</dbReference>
<dbReference type="InterPro" id="IPR018201">
    <property type="entry name" value="Ketoacyl_synth_AS"/>
</dbReference>
<dbReference type="Pfam" id="PF00698">
    <property type="entry name" value="Acyl_transf_1"/>
    <property type="match status" value="1"/>
</dbReference>
<feature type="region of interest" description="Disordered" evidence="5">
    <location>
        <begin position="1084"/>
        <end position="1142"/>
    </location>
</feature>
<dbReference type="Pfam" id="PF16197">
    <property type="entry name" value="KAsynt_C_assoc"/>
    <property type="match status" value="1"/>
</dbReference>
<dbReference type="Gene3D" id="3.40.366.10">
    <property type="entry name" value="Malonyl-Coenzyme A Acyl Carrier Protein, domain 2"/>
    <property type="match status" value="1"/>
</dbReference>
<dbReference type="SMART" id="SM00825">
    <property type="entry name" value="PKS_KS"/>
    <property type="match status" value="1"/>
</dbReference>
<dbReference type="GO" id="GO:0000287">
    <property type="term" value="F:magnesium ion binding"/>
    <property type="evidence" value="ECO:0007669"/>
    <property type="project" value="InterPro"/>
</dbReference>
<dbReference type="InterPro" id="IPR050091">
    <property type="entry name" value="PKS_NRPS_Biosynth_Enz"/>
</dbReference>
<dbReference type="GO" id="GO:0005737">
    <property type="term" value="C:cytoplasm"/>
    <property type="evidence" value="ECO:0007669"/>
    <property type="project" value="TreeGrafter"/>
</dbReference>
<dbReference type="GO" id="GO:0004315">
    <property type="term" value="F:3-oxoacyl-[acyl-carrier-protein] synthase activity"/>
    <property type="evidence" value="ECO:0007669"/>
    <property type="project" value="InterPro"/>
</dbReference>
<reference evidence="8 9" key="1">
    <citation type="submission" date="2010-10" db="EMBL/GenBank/DDBJ databases">
        <title>Complete sequence of Frankia sp. EuI1c.</title>
        <authorList>
            <consortium name="US DOE Joint Genome Institute"/>
            <person name="Lucas S."/>
            <person name="Copeland A."/>
            <person name="Lapidus A."/>
            <person name="Cheng J.-F."/>
            <person name="Bruce D."/>
            <person name="Goodwin L."/>
            <person name="Pitluck S."/>
            <person name="Chertkov O."/>
            <person name="Detter J.C."/>
            <person name="Han C."/>
            <person name="Tapia R."/>
            <person name="Land M."/>
            <person name="Hauser L."/>
            <person name="Jeffries C."/>
            <person name="Kyrpides N."/>
            <person name="Ivanova N."/>
            <person name="Mikhailova N."/>
            <person name="Beauchemin N."/>
            <person name="Sen A."/>
            <person name="Sur S.A."/>
            <person name="Gtari M."/>
            <person name="Wall L."/>
            <person name="Tisa L."/>
            <person name="Woyke T."/>
        </authorList>
    </citation>
    <scope>NUCLEOTIDE SEQUENCE [LARGE SCALE GENOMIC DNA]</scope>
    <source>
        <strain evidence="9">DSM 45817 / CECT 9037 / EuI1c</strain>
    </source>
</reference>
<dbReference type="InterPro" id="IPR016035">
    <property type="entry name" value="Acyl_Trfase/lysoPLipase"/>
</dbReference>
<evidence type="ECO:0000313" key="9">
    <source>
        <dbReference type="Proteomes" id="UP000002484"/>
    </source>
</evidence>
<dbReference type="InterPro" id="IPR049551">
    <property type="entry name" value="PKS_DH_C"/>
</dbReference>
<dbReference type="InterPro" id="IPR014031">
    <property type="entry name" value="Ketoacyl_synth_C"/>
</dbReference>
<feature type="region of interest" description="Disordered" evidence="5">
    <location>
        <begin position="1019"/>
        <end position="1047"/>
    </location>
</feature>
<dbReference type="InterPro" id="IPR008278">
    <property type="entry name" value="4-PPantetheinyl_Trfase_dom"/>
</dbReference>
<dbReference type="Pfam" id="PF14765">
    <property type="entry name" value="PS-DH"/>
    <property type="match status" value="1"/>
</dbReference>
<dbReference type="InterPro" id="IPR032821">
    <property type="entry name" value="PKS_assoc"/>
</dbReference>
<dbReference type="GO" id="GO:0006633">
    <property type="term" value="P:fatty acid biosynthetic process"/>
    <property type="evidence" value="ECO:0007669"/>
    <property type="project" value="InterPro"/>
</dbReference>
<evidence type="ECO:0000259" key="6">
    <source>
        <dbReference type="PROSITE" id="PS52004"/>
    </source>
</evidence>
<dbReference type="SMART" id="SM00827">
    <property type="entry name" value="PKS_AT"/>
    <property type="match status" value="1"/>
</dbReference>
<name>E3J2B5_PSEI1</name>
<dbReference type="Pfam" id="PF01648">
    <property type="entry name" value="ACPS"/>
    <property type="match status" value="1"/>
</dbReference>
<feature type="compositionally biased region" description="Pro residues" evidence="5">
    <location>
        <begin position="1122"/>
        <end position="1131"/>
    </location>
</feature>
<dbReference type="InterPro" id="IPR037143">
    <property type="entry name" value="4-PPantetheinyl_Trfase_dom_sf"/>
</dbReference>
<protein>
    <submittedName>
        <fullName evidence="8">Beta-ketoacyl synthase</fullName>
    </submittedName>
</protein>
<keyword evidence="9" id="KW-1185">Reference proteome</keyword>
<gene>
    <name evidence="8" type="ordered locus">FraEuI1c_1215</name>
</gene>
<dbReference type="KEGG" id="fri:FraEuI1c_1215"/>
<dbReference type="InterPro" id="IPR016039">
    <property type="entry name" value="Thiolase-like"/>
</dbReference>
<dbReference type="PROSITE" id="PS00606">
    <property type="entry name" value="KS3_1"/>
    <property type="match status" value="1"/>
</dbReference>
<dbReference type="GO" id="GO:0071770">
    <property type="term" value="P:DIM/DIP cell wall layer assembly"/>
    <property type="evidence" value="ECO:0007669"/>
    <property type="project" value="TreeGrafter"/>
</dbReference>
<dbReference type="Pfam" id="PF00109">
    <property type="entry name" value="ketoacyl-synt"/>
    <property type="match status" value="1"/>
</dbReference>
<evidence type="ECO:0000256" key="5">
    <source>
        <dbReference type="SAM" id="MobiDB-lite"/>
    </source>
</evidence>
<dbReference type="PANTHER" id="PTHR43775:SF37">
    <property type="entry name" value="SI:DKEY-61P9.11"/>
    <property type="match status" value="1"/>
</dbReference>
<organism evidence="8 9">
    <name type="scientific">Pseudofrankia inefficax (strain DSM 45817 / CECT 9037 / DDB 130130 / EuI1c)</name>
    <name type="common">Frankia inefficax</name>
    <dbReference type="NCBI Taxonomy" id="298654"/>
    <lineage>
        <taxon>Bacteria</taxon>
        <taxon>Bacillati</taxon>
        <taxon>Actinomycetota</taxon>
        <taxon>Actinomycetes</taxon>
        <taxon>Frankiales</taxon>
        <taxon>Frankiaceae</taxon>
        <taxon>Pseudofrankia</taxon>
    </lineage>
</organism>
<dbReference type="InterPro" id="IPR001227">
    <property type="entry name" value="Ac_transferase_dom_sf"/>
</dbReference>